<dbReference type="PANTHER" id="PTHR30345">
    <property type="entry name" value="RIBOSE-5-PHOSPHATE ISOMERASE B"/>
    <property type="match status" value="1"/>
</dbReference>
<dbReference type="STRING" id="1048340.SAMN05444487_10377"/>
<evidence type="ECO:0000313" key="6">
    <source>
        <dbReference type="Proteomes" id="UP000198534"/>
    </source>
</evidence>
<dbReference type="GO" id="GO:0004751">
    <property type="term" value="F:ribose-5-phosphate isomerase activity"/>
    <property type="evidence" value="ECO:0007669"/>
    <property type="project" value="TreeGrafter"/>
</dbReference>
<evidence type="ECO:0000256" key="1">
    <source>
        <dbReference type="ARBA" id="ARBA00008754"/>
    </source>
</evidence>
<dbReference type="Proteomes" id="UP000198534">
    <property type="component" value="Unassembled WGS sequence"/>
</dbReference>
<dbReference type="Pfam" id="PF02502">
    <property type="entry name" value="LacAB_rpiB"/>
    <property type="match status" value="1"/>
</dbReference>
<dbReference type="GO" id="GO:0009052">
    <property type="term" value="P:pentose-phosphate shunt, non-oxidative branch"/>
    <property type="evidence" value="ECO:0007669"/>
    <property type="project" value="TreeGrafter"/>
</dbReference>
<feature type="binding site" evidence="4">
    <location>
        <position position="109"/>
    </location>
    <ligand>
        <name>D-ribulose 5-phosphate</name>
        <dbReference type="ChEBI" id="CHEBI:58121"/>
    </ligand>
</feature>
<dbReference type="NCBIfam" id="NF004051">
    <property type="entry name" value="PRK05571.1"/>
    <property type="match status" value="1"/>
</dbReference>
<dbReference type="Gene3D" id="3.40.1400.10">
    <property type="entry name" value="Sugar-phosphate isomerase, RpiB/LacA/LacB"/>
    <property type="match status" value="1"/>
</dbReference>
<dbReference type="InterPro" id="IPR004785">
    <property type="entry name" value="RpiB"/>
</dbReference>
<dbReference type="InterPro" id="IPR036569">
    <property type="entry name" value="RpiB_LacA_LacB_sf"/>
</dbReference>
<dbReference type="RefSeq" id="WP_091736507.1">
    <property type="nucleotide sequence ID" value="NZ_FNNQ01000003.1"/>
</dbReference>
<proteinExistence type="inferred from homology"/>
<dbReference type="InterPro" id="IPR003500">
    <property type="entry name" value="RpiB_LacA_LacB"/>
</dbReference>
<dbReference type="NCBIfam" id="TIGR00689">
    <property type="entry name" value="rpiB_lacA_lacB"/>
    <property type="match status" value="1"/>
</dbReference>
<dbReference type="NCBIfam" id="TIGR01120">
    <property type="entry name" value="rpiB"/>
    <property type="match status" value="1"/>
</dbReference>
<reference evidence="5 6" key="1">
    <citation type="submission" date="2016-10" db="EMBL/GenBank/DDBJ databases">
        <authorList>
            <person name="de Groot N.N."/>
        </authorList>
    </citation>
    <scope>NUCLEOTIDE SEQUENCE [LARGE SCALE GENOMIC DNA]</scope>
    <source>
        <strain evidence="5 6">DSM 45610</strain>
    </source>
</reference>
<dbReference type="PIRSF" id="PIRSF005384">
    <property type="entry name" value="RpiB_LacA_B"/>
    <property type="match status" value="1"/>
</dbReference>
<evidence type="ECO:0000313" key="5">
    <source>
        <dbReference type="EMBL" id="SDW40910.1"/>
    </source>
</evidence>
<dbReference type="EMBL" id="FNNQ01000003">
    <property type="protein sequence ID" value="SDW40910.1"/>
    <property type="molecule type" value="Genomic_DNA"/>
</dbReference>
<feature type="active site" description="Proton acceptor" evidence="3">
    <location>
        <position position="65"/>
    </location>
</feature>
<dbReference type="AlphaFoldDB" id="A0A1H2TAN6"/>
<feature type="active site" description="Proton donor" evidence="3">
    <location>
        <position position="98"/>
    </location>
</feature>
<dbReference type="PANTHER" id="PTHR30345:SF0">
    <property type="entry name" value="DNA DAMAGE-REPAIR_TOLERATION PROTEIN DRT102"/>
    <property type="match status" value="1"/>
</dbReference>
<evidence type="ECO:0000256" key="2">
    <source>
        <dbReference type="ARBA" id="ARBA00023235"/>
    </source>
</evidence>
<gene>
    <name evidence="5" type="ORF">SAMN05444487_10377</name>
</gene>
<feature type="binding site" evidence="4">
    <location>
        <position position="132"/>
    </location>
    <ligand>
        <name>D-ribulose 5-phosphate</name>
        <dbReference type="ChEBI" id="CHEBI:58121"/>
    </ligand>
</feature>
<keyword evidence="2 5" id="KW-0413">Isomerase</keyword>
<feature type="binding site" evidence="4">
    <location>
        <begin position="8"/>
        <end position="9"/>
    </location>
    <ligand>
        <name>D-ribulose 5-phosphate</name>
        <dbReference type="ChEBI" id="CHEBI:58121"/>
    </ligand>
</feature>
<name>A0A1H2TAN6_9BACL</name>
<accession>A0A1H2TAN6</accession>
<protein>
    <submittedName>
        <fullName evidence="5">Ribose 5-phosphate isomerase B</fullName>
    </submittedName>
</protein>
<keyword evidence="6" id="KW-1185">Reference proteome</keyword>
<evidence type="ECO:0000256" key="3">
    <source>
        <dbReference type="PIRSR" id="PIRSR005384-1"/>
    </source>
</evidence>
<feature type="binding site" evidence="4">
    <location>
        <begin position="66"/>
        <end position="70"/>
    </location>
    <ligand>
        <name>D-ribulose 5-phosphate</name>
        <dbReference type="ChEBI" id="CHEBI:58121"/>
    </ligand>
</feature>
<dbReference type="OrthoDB" id="1778624at2"/>
<sequence>MKVIIGSDHGGYQLKDALMSVLTELGAQVEDVGCNCADSVDYPDYAQPVAERVASGEFDRGVLICGTGIGMSIAANKVQGIRCAVVSDEFTAQMSREHNDANVLALGGRVVGTGLAAKILNTWLTTEFTGGRHSKRISKIDLLEGSGEA</sequence>
<dbReference type="SUPFAM" id="SSF89623">
    <property type="entry name" value="Ribose/Galactose isomerase RpiB/AlsB"/>
    <property type="match status" value="1"/>
</dbReference>
<organism evidence="5 6">
    <name type="scientific">Marininema mesophilum</name>
    <dbReference type="NCBI Taxonomy" id="1048340"/>
    <lineage>
        <taxon>Bacteria</taxon>
        <taxon>Bacillati</taxon>
        <taxon>Bacillota</taxon>
        <taxon>Bacilli</taxon>
        <taxon>Bacillales</taxon>
        <taxon>Thermoactinomycetaceae</taxon>
        <taxon>Marininema</taxon>
    </lineage>
</organism>
<comment type="similarity">
    <text evidence="1">Belongs to the LacAB/RpiB family.</text>
</comment>
<evidence type="ECO:0000256" key="4">
    <source>
        <dbReference type="PIRSR" id="PIRSR005384-2"/>
    </source>
</evidence>
<feature type="binding site" evidence="4">
    <location>
        <position position="136"/>
    </location>
    <ligand>
        <name>D-ribulose 5-phosphate</name>
        <dbReference type="ChEBI" id="CHEBI:58121"/>
    </ligand>
</feature>
<feature type="binding site" evidence="4">
    <location>
        <position position="99"/>
    </location>
    <ligand>
        <name>D-ribulose 5-phosphate</name>
        <dbReference type="ChEBI" id="CHEBI:58121"/>
    </ligand>
</feature>
<dbReference type="GO" id="GO:0019316">
    <property type="term" value="P:D-allose catabolic process"/>
    <property type="evidence" value="ECO:0007669"/>
    <property type="project" value="TreeGrafter"/>
</dbReference>